<evidence type="ECO:0000256" key="5">
    <source>
        <dbReference type="SAM" id="Phobius"/>
    </source>
</evidence>
<evidence type="ECO:0000256" key="3">
    <source>
        <dbReference type="ARBA" id="ARBA00022989"/>
    </source>
</evidence>
<evidence type="ECO:0000256" key="4">
    <source>
        <dbReference type="ARBA" id="ARBA00023136"/>
    </source>
</evidence>
<dbReference type="EMBL" id="FCOR01000008">
    <property type="protein sequence ID" value="CVK16573.1"/>
    <property type="molecule type" value="Genomic_DNA"/>
</dbReference>
<dbReference type="InterPro" id="IPR051788">
    <property type="entry name" value="MFS_Transporter"/>
</dbReference>
<accession>A0A0X3AQP1</accession>
<evidence type="ECO:0000313" key="8">
    <source>
        <dbReference type="Proteomes" id="UP000182761"/>
    </source>
</evidence>
<evidence type="ECO:0000256" key="2">
    <source>
        <dbReference type="ARBA" id="ARBA00022692"/>
    </source>
</evidence>
<dbReference type="PROSITE" id="PS50850">
    <property type="entry name" value="MFS"/>
    <property type="match status" value="1"/>
</dbReference>
<dbReference type="GO" id="GO:0022857">
    <property type="term" value="F:transmembrane transporter activity"/>
    <property type="evidence" value="ECO:0007669"/>
    <property type="project" value="InterPro"/>
</dbReference>
<feature type="transmembrane region" description="Helical" evidence="5">
    <location>
        <begin position="43"/>
        <end position="63"/>
    </location>
</feature>
<keyword evidence="3 5" id="KW-1133">Transmembrane helix</keyword>
<keyword evidence="8" id="KW-1185">Reference proteome</keyword>
<comment type="subcellular location">
    <subcellularLocation>
        <location evidence="1">Membrane</location>
        <topology evidence="1">Multi-pass membrane protein</topology>
    </subcellularLocation>
</comment>
<dbReference type="PANTHER" id="PTHR23514:SF13">
    <property type="entry name" value="INNER MEMBRANE PROTEIN YBJJ"/>
    <property type="match status" value="1"/>
</dbReference>
<dbReference type="SUPFAM" id="SSF103473">
    <property type="entry name" value="MFS general substrate transporter"/>
    <property type="match status" value="1"/>
</dbReference>
<feature type="transmembrane region" description="Helical" evidence="5">
    <location>
        <begin position="358"/>
        <end position="379"/>
    </location>
</feature>
<dbReference type="STRING" id="1586267.GCA_001418685_01435"/>
<feature type="transmembrane region" description="Helical" evidence="5">
    <location>
        <begin position="272"/>
        <end position="291"/>
    </location>
</feature>
<feature type="transmembrane region" description="Helical" evidence="5">
    <location>
        <begin position="242"/>
        <end position="260"/>
    </location>
</feature>
<feature type="transmembrane region" description="Helical" evidence="5">
    <location>
        <begin position="102"/>
        <end position="118"/>
    </location>
</feature>
<feature type="transmembrane region" description="Helical" evidence="5">
    <location>
        <begin position="297"/>
        <end position="319"/>
    </location>
</feature>
<feature type="transmembrane region" description="Helical" evidence="5">
    <location>
        <begin position="331"/>
        <end position="352"/>
    </location>
</feature>
<keyword evidence="2 5" id="KW-0812">Transmembrane</keyword>
<dbReference type="Proteomes" id="UP000182761">
    <property type="component" value="Unassembled WGS sequence"/>
</dbReference>
<feature type="transmembrane region" description="Helical" evidence="5">
    <location>
        <begin position="164"/>
        <end position="184"/>
    </location>
</feature>
<dbReference type="RefSeq" id="WP_055425761.1">
    <property type="nucleotide sequence ID" value="NZ_FCOR01000008.1"/>
</dbReference>
<feature type="domain" description="Major facilitator superfamily (MFS) profile" evidence="6">
    <location>
        <begin position="8"/>
        <end position="380"/>
    </location>
</feature>
<evidence type="ECO:0000256" key="1">
    <source>
        <dbReference type="ARBA" id="ARBA00004141"/>
    </source>
</evidence>
<dbReference type="OrthoDB" id="9809599at2"/>
<evidence type="ECO:0000313" key="7">
    <source>
        <dbReference type="EMBL" id="CVK16573.1"/>
    </source>
</evidence>
<evidence type="ECO:0000259" key="6">
    <source>
        <dbReference type="PROSITE" id="PS50850"/>
    </source>
</evidence>
<keyword evidence="4 5" id="KW-0472">Membrane</keyword>
<dbReference type="InterPro" id="IPR020846">
    <property type="entry name" value="MFS_dom"/>
</dbReference>
<reference evidence="7 8" key="1">
    <citation type="submission" date="2016-01" db="EMBL/GenBank/DDBJ databases">
        <authorList>
            <person name="McClelland M."/>
            <person name="Jain A."/>
            <person name="Saraogi P."/>
            <person name="Mendelson R."/>
            <person name="Westerman R."/>
            <person name="SanMiguel P."/>
            <person name="Csonka L."/>
        </authorList>
    </citation>
    <scope>NUCLEOTIDE SEQUENCE [LARGE SCALE GENOMIC DNA]</scope>
    <source>
        <strain evidence="7 8">R-53146</strain>
    </source>
</reference>
<feature type="transmembrane region" description="Helical" evidence="5">
    <location>
        <begin position="205"/>
        <end position="222"/>
    </location>
</feature>
<dbReference type="Gene3D" id="1.20.1250.20">
    <property type="entry name" value="MFS general substrate transporter like domains"/>
    <property type="match status" value="2"/>
</dbReference>
<dbReference type="GO" id="GO:0016020">
    <property type="term" value="C:membrane"/>
    <property type="evidence" value="ECO:0007669"/>
    <property type="project" value="UniProtKB-SubCell"/>
</dbReference>
<dbReference type="Pfam" id="PF07690">
    <property type="entry name" value="MFS_1"/>
    <property type="match status" value="2"/>
</dbReference>
<protein>
    <submittedName>
        <fullName evidence="7">Fucose permease</fullName>
    </submittedName>
</protein>
<dbReference type="PANTHER" id="PTHR23514">
    <property type="entry name" value="BYPASS OF STOP CODON PROTEIN 6"/>
    <property type="match status" value="1"/>
</dbReference>
<organism evidence="7 8">
    <name type="scientific">Apibacter mensalis</name>
    <dbReference type="NCBI Taxonomy" id="1586267"/>
    <lineage>
        <taxon>Bacteria</taxon>
        <taxon>Pseudomonadati</taxon>
        <taxon>Bacteroidota</taxon>
        <taxon>Flavobacteriia</taxon>
        <taxon>Flavobacteriales</taxon>
        <taxon>Weeksellaceae</taxon>
        <taxon>Apibacter</taxon>
    </lineage>
</organism>
<feature type="transmembrane region" description="Helical" evidence="5">
    <location>
        <begin position="139"/>
        <end position="158"/>
    </location>
</feature>
<dbReference type="CDD" id="cd17393">
    <property type="entry name" value="MFS_MosC_like"/>
    <property type="match status" value="1"/>
</dbReference>
<gene>
    <name evidence="7" type="ORF">Ga0061079_10876</name>
</gene>
<dbReference type="InterPro" id="IPR036259">
    <property type="entry name" value="MFS_trans_sf"/>
</dbReference>
<name>A0A0X3AQP1_9FLAO</name>
<proteinExistence type="predicted"/>
<dbReference type="InterPro" id="IPR011701">
    <property type="entry name" value="MFS"/>
</dbReference>
<dbReference type="AlphaFoldDB" id="A0A0X3AQP1"/>
<feature type="transmembrane region" description="Helical" evidence="5">
    <location>
        <begin position="75"/>
        <end position="96"/>
    </location>
</feature>
<sequence>MINKKHLPRMAVTFLFFFFGGSSATWASRIPTIKLSMNVSDSDWGLVLLFLSIGTLITLPFAGNLIKKLGSKKSTLLFIVLYFLFLIGIGFCDKLWQLKLNLIVYGALGNLTNIAINTQAVDVSKSYKGQIIGSMHGTWSIGGFFASWLGAVMIAKNVPPFEHFILYSSVGIIVSLLLFRYLLLDEVKEEPIENKKKSQYILDDKNLIILGFLAFFAMVSEGTMTDWSNEYMRNIVKSDKKYIGYGLTAYMAAMAIGRFISDYVVRKFGPKITLIISGTLIFIGMMSAVLFPTLLTTLISFIIVGLGISAVVPIVYTLAGNSQTTTPQQALTVITSIAFIGFFLGPPGIGFLAEKFSLQISFSFISLFGIGIIFLVKFLR</sequence>